<dbReference type="SUPFAM" id="SSF54593">
    <property type="entry name" value="Glyoxalase/Bleomycin resistance protein/Dihydroxybiphenyl dioxygenase"/>
    <property type="match status" value="1"/>
</dbReference>
<dbReference type="PROSITE" id="PS51819">
    <property type="entry name" value="VOC"/>
    <property type="match status" value="1"/>
</dbReference>
<name>A0A930VC41_9ACTN</name>
<evidence type="ECO:0000259" key="2">
    <source>
        <dbReference type="PROSITE" id="PS51819"/>
    </source>
</evidence>
<dbReference type="InterPro" id="IPR050383">
    <property type="entry name" value="GlyoxalaseI/FosfomycinResist"/>
</dbReference>
<dbReference type="AlphaFoldDB" id="A0A930VC41"/>
<dbReference type="Proteomes" id="UP000640489">
    <property type="component" value="Unassembled WGS sequence"/>
</dbReference>
<dbReference type="Pfam" id="PF00903">
    <property type="entry name" value="Glyoxalase"/>
    <property type="match status" value="1"/>
</dbReference>
<reference evidence="3" key="1">
    <citation type="submission" date="2020-11" db="EMBL/GenBank/DDBJ databases">
        <title>Nocardioides sp. nov., isolated from Soil of Cynanchum wilfordii Hemsley rhizosphere.</title>
        <authorList>
            <person name="Lee J.-S."/>
            <person name="Suh M.K."/>
            <person name="Kim J.-S."/>
        </authorList>
    </citation>
    <scope>NUCLEOTIDE SEQUENCE</scope>
    <source>
        <strain evidence="3">KCTC 19275</strain>
    </source>
</reference>
<evidence type="ECO:0000313" key="4">
    <source>
        <dbReference type="Proteomes" id="UP000640489"/>
    </source>
</evidence>
<dbReference type="InterPro" id="IPR037523">
    <property type="entry name" value="VOC_core"/>
</dbReference>
<accession>A0A930VC41</accession>
<keyword evidence="4" id="KW-1185">Reference proteome</keyword>
<dbReference type="InterPro" id="IPR029068">
    <property type="entry name" value="Glyas_Bleomycin-R_OHBP_Dase"/>
</dbReference>
<proteinExistence type="predicted"/>
<organism evidence="3 4">
    <name type="scientific">Nocardioides islandensis</name>
    <dbReference type="NCBI Taxonomy" id="433663"/>
    <lineage>
        <taxon>Bacteria</taxon>
        <taxon>Bacillati</taxon>
        <taxon>Actinomycetota</taxon>
        <taxon>Actinomycetes</taxon>
        <taxon>Propionibacteriales</taxon>
        <taxon>Nocardioidaceae</taxon>
        <taxon>Nocardioides</taxon>
    </lineage>
</organism>
<dbReference type="InterPro" id="IPR004360">
    <property type="entry name" value="Glyas_Fos-R_dOase_dom"/>
</dbReference>
<feature type="region of interest" description="Disordered" evidence="1">
    <location>
        <begin position="1"/>
        <end position="44"/>
    </location>
</feature>
<dbReference type="PANTHER" id="PTHR21366:SF31">
    <property type="entry name" value="METALLOTHIOL TRANSFERASE FOSB"/>
    <property type="match status" value="1"/>
</dbReference>
<sequence>MVLPDLSGLGGSARRPSGEGRQPTRPPGRVWHHAPTVPIGEDGAVTTPGDIDLDAINADRERIRAEYLRGGADRPESSARGLHHFALICSDVRTTIDFYQGLLEFPLTEIFENRDYAGSNHFFFDIGHGNLLAFFDLPGLDLGPYAEVLGGLHHLAISVTRDKWEHLRGKLDAAGVEYLEESDASLYFRDPDGARLELLADPLGEMYGTTVL</sequence>
<comment type="caution">
    <text evidence="3">The sequence shown here is derived from an EMBL/GenBank/DDBJ whole genome shotgun (WGS) entry which is preliminary data.</text>
</comment>
<evidence type="ECO:0000313" key="3">
    <source>
        <dbReference type="EMBL" id="MBF4763832.1"/>
    </source>
</evidence>
<dbReference type="EMBL" id="JADKPN010000006">
    <property type="protein sequence ID" value="MBF4763832.1"/>
    <property type="molecule type" value="Genomic_DNA"/>
</dbReference>
<feature type="domain" description="VOC" evidence="2">
    <location>
        <begin position="81"/>
        <end position="212"/>
    </location>
</feature>
<evidence type="ECO:0000256" key="1">
    <source>
        <dbReference type="SAM" id="MobiDB-lite"/>
    </source>
</evidence>
<dbReference type="PANTHER" id="PTHR21366">
    <property type="entry name" value="GLYOXALASE FAMILY PROTEIN"/>
    <property type="match status" value="1"/>
</dbReference>
<dbReference type="Gene3D" id="3.10.180.10">
    <property type="entry name" value="2,3-Dihydroxybiphenyl 1,2-Dioxygenase, domain 1"/>
    <property type="match status" value="1"/>
</dbReference>
<protein>
    <submittedName>
        <fullName evidence="3">VOC family protein</fullName>
    </submittedName>
</protein>
<gene>
    <name evidence="3" type="ORF">ISU07_11910</name>
</gene>